<organism evidence="6 7">
    <name type="scientific">Tritrichomonas foetus</name>
    <dbReference type="NCBI Taxonomy" id="1144522"/>
    <lineage>
        <taxon>Eukaryota</taxon>
        <taxon>Metamonada</taxon>
        <taxon>Parabasalia</taxon>
        <taxon>Tritrichomonadida</taxon>
        <taxon>Tritrichomonadidae</taxon>
        <taxon>Tritrichomonas</taxon>
    </lineage>
</organism>
<gene>
    <name evidence="6" type="ORF">TRFO_01956</name>
</gene>
<evidence type="ECO:0000256" key="1">
    <source>
        <dbReference type="ARBA" id="ARBA00004496"/>
    </source>
</evidence>
<evidence type="ECO:0000256" key="5">
    <source>
        <dbReference type="SAM" id="MobiDB-lite"/>
    </source>
</evidence>
<dbReference type="GO" id="GO:0005737">
    <property type="term" value="C:cytoplasm"/>
    <property type="evidence" value="ECO:0007669"/>
    <property type="project" value="UniProtKB-SubCell"/>
</dbReference>
<evidence type="ECO:0000313" key="6">
    <source>
        <dbReference type="EMBL" id="OHS96877.1"/>
    </source>
</evidence>
<dbReference type="VEuPathDB" id="TrichDB:TRFO_01956"/>
<evidence type="ECO:0008006" key="8">
    <source>
        <dbReference type="Google" id="ProtNLM"/>
    </source>
</evidence>
<keyword evidence="7" id="KW-1185">Reference proteome</keyword>
<feature type="compositionally biased region" description="Low complexity" evidence="5">
    <location>
        <begin position="575"/>
        <end position="591"/>
    </location>
</feature>
<evidence type="ECO:0000256" key="3">
    <source>
        <dbReference type="ARBA" id="ARBA00022614"/>
    </source>
</evidence>
<dbReference type="SMART" id="SM00369">
    <property type="entry name" value="LRR_TYP"/>
    <property type="match status" value="3"/>
</dbReference>
<dbReference type="InterPro" id="IPR032675">
    <property type="entry name" value="LRR_dom_sf"/>
</dbReference>
<reference evidence="6" key="1">
    <citation type="submission" date="2016-10" db="EMBL/GenBank/DDBJ databases">
        <authorList>
            <person name="Benchimol M."/>
            <person name="Almeida L.G."/>
            <person name="Vasconcelos A.T."/>
            <person name="Perreira-Neves A."/>
            <person name="Rosa I.A."/>
            <person name="Tasca T."/>
            <person name="Bogo M.R."/>
            <person name="de Souza W."/>
        </authorList>
    </citation>
    <scope>NUCLEOTIDE SEQUENCE [LARGE SCALE GENOMIC DNA]</scope>
    <source>
        <strain evidence="6">K</strain>
    </source>
</reference>
<proteinExistence type="predicted"/>
<dbReference type="EMBL" id="MLAK01001148">
    <property type="protein sequence ID" value="OHS96877.1"/>
    <property type="molecule type" value="Genomic_DNA"/>
</dbReference>
<accession>A0A1J4JHB6</accession>
<feature type="region of interest" description="Disordered" evidence="5">
    <location>
        <begin position="557"/>
        <end position="614"/>
    </location>
</feature>
<evidence type="ECO:0000256" key="2">
    <source>
        <dbReference type="ARBA" id="ARBA00022490"/>
    </source>
</evidence>
<keyword evidence="3" id="KW-0433">Leucine-rich repeat</keyword>
<protein>
    <recommendedName>
        <fullName evidence="8">Leucine Rich Repeat family protein</fullName>
    </recommendedName>
</protein>
<dbReference type="PANTHER" id="PTHR22710">
    <property type="entry name" value="X-RAY RADIATION RESISTANCE ASSOCIATED PROTEIN 1 XRRA1"/>
    <property type="match status" value="1"/>
</dbReference>
<dbReference type="InterPro" id="IPR001611">
    <property type="entry name" value="Leu-rich_rpt"/>
</dbReference>
<feature type="region of interest" description="Disordered" evidence="5">
    <location>
        <begin position="406"/>
        <end position="435"/>
    </location>
</feature>
<dbReference type="AlphaFoldDB" id="A0A1J4JHB6"/>
<keyword evidence="2" id="KW-0963">Cytoplasm</keyword>
<dbReference type="RefSeq" id="XP_068350014.1">
    <property type="nucleotide sequence ID" value="XM_068490413.1"/>
</dbReference>
<name>A0A1J4JHB6_9EUKA</name>
<dbReference type="OrthoDB" id="1668230at2759"/>
<dbReference type="PANTHER" id="PTHR22710:SF2">
    <property type="entry name" value="X-RAY RADIATION RESISTANCE-ASSOCIATED PROTEIN 1"/>
    <property type="match status" value="1"/>
</dbReference>
<evidence type="ECO:0000313" key="7">
    <source>
        <dbReference type="Proteomes" id="UP000179807"/>
    </source>
</evidence>
<dbReference type="GeneID" id="94825117"/>
<comment type="subcellular location">
    <subcellularLocation>
        <location evidence="1">Cytoplasm</location>
    </subcellularLocation>
</comment>
<dbReference type="Gene3D" id="3.80.10.10">
    <property type="entry name" value="Ribonuclease Inhibitor"/>
    <property type="match status" value="2"/>
</dbReference>
<feature type="region of interest" description="Disordered" evidence="5">
    <location>
        <begin position="1"/>
        <end position="43"/>
    </location>
</feature>
<dbReference type="InterPro" id="IPR003591">
    <property type="entry name" value="Leu-rich_rpt_typical-subtyp"/>
</dbReference>
<dbReference type="SUPFAM" id="SSF52058">
    <property type="entry name" value="L domain-like"/>
    <property type="match status" value="1"/>
</dbReference>
<dbReference type="GO" id="GO:0005634">
    <property type="term" value="C:nucleus"/>
    <property type="evidence" value="ECO:0007669"/>
    <property type="project" value="TreeGrafter"/>
</dbReference>
<comment type="caution">
    <text evidence="6">The sequence shown here is derived from an EMBL/GenBank/DDBJ whole genome shotgun (WGS) entry which is preliminary data.</text>
</comment>
<keyword evidence="4" id="KW-0677">Repeat</keyword>
<dbReference type="PROSITE" id="PS51450">
    <property type="entry name" value="LRR"/>
    <property type="match status" value="1"/>
</dbReference>
<evidence type="ECO:0000256" key="4">
    <source>
        <dbReference type="ARBA" id="ARBA00022737"/>
    </source>
</evidence>
<sequence length="678" mass="77071">MQFPSFARRATRQPFEFERPGQSSARPSAAHQPDFTLSVSNNANENDDFGGYSGYNEMTTSANQPTFDQISNVSNYEAHGNSFYYQNMRNNNIQSNNQISPRNGQKNQIMKQKARRKVLDTLFLVDLFNTSKFDQFEKINASSKHLTDVDLDALRELTQIKKADFSDNFLPLEPFSILPNLEQLDLSCNDLKKFDFNYSNQLTEEKAWSSLHTLDLSHNLCFNIISDLSMIPLLTNLNLSSNSLTLLPSNLMQFTCLTDLDLSNNNLNSDLALFSLATIPSLQTLNLDRNNIIHIPKFQFGFESLLKISLKYNKLEMSEDMDSLADLNLQEVNIIGNPICIRHSHLSEIKKICANAKIDLICDAPPPPSKPSLMGPFRSVPLDPLTLPFFSKNHIRALKKKSMVRGSQKVPPLNFPNQENLGKLSDNGKNTKNENEGDVDVFMTAFQSKSIEPTQLPSNSQFDNLEDTFSNSQLNIWSEIPVVQEERRKKLTMKVRPLYIKSFNQLQFIVKHPEAKISTPRSQNGNGNDEEDGYINYNNIDDIDALTIDEIPEFAIKEPETSRRKKSGRINSLGRNFNNSLTNSLSSTRVNNKSKRSGRSPSSRRREEIGYTKSQINDILTDMDEKLMAVEREMQIADDSGRTKSENMLDQDKFAALHKQHETIRANLMNTLNPNQNQ</sequence>
<dbReference type="Proteomes" id="UP000179807">
    <property type="component" value="Unassembled WGS sequence"/>
</dbReference>